<comment type="caution">
    <text evidence="1">The sequence shown here is derived from an EMBL/GenBank/DDBJ whole genome shotgun (WGS) entry which is preliminary data.</text>
</comment>
<reference evidence="1 2" key="1">
    <citation type="journal article" date="2017" name="ISME J.">
        <title>Energy and carbon metabolisms in a deep terrestrial subsurface fluid microbial community.</title>
        <authorList>
            <person name="Momper L."/>
            <person name="Jungbluth S.P."/>
            <person name="Lee M.D."/>
            <person name="Amend J.P."/>
        </authorList>
    </citation>
    <scope>NUCLEOTIDE SEQUENCE [LARGE SCALE GENOMIC DNA]</scope>
    <source>
        <strain evidence="1">SURF_46</strain>
    </source>
</reference>
<dbReference type="EMBL" id="QZJF01000012">
    <property type="protein sequence ID" value="RJR27367.1"/>
    <property type="molecule type" value="Genomic_DNA"/>
</dbReference>
<organism evidence="1 2">
    <name type="scientific">candidate division WWE3 bacterium</name>
    <dbReference type="NCBI Taxonomy" id="2053526"/>
    <lineage>
        <taxon>Bacteria</taxon>
        <taxon>Katanobacteria</taxon>
    </lineage>
</organism>
<gene>
    <name evidence="1" type="ORF">C4561_02330</name>
</gene>
<evidence type="ECO:0000313" key="1">
    <source>
        <dbReference type="EMBL" id="RJR27367.1"/>
    </source>
</evidence>
<name>A0A3A4ZKH0_UNCKA</name>
<protein>
    <submittedName>
        <fullName evidence="1">Uncharacterized protein</fullName>
    </submittedName>
</protein>
<sequence length="82" mass="9406">MTDQTFSTTLDELENGPLWDSVFAGDVEQTVEVLFRLRDRSQLEEVTFNASASLRRVGTTPEFLALVLSEFNRRVELEHTED</sequence>
<dbReference type="AlphaFoldDB" id="A0A3A4ZKH0"/>
<accession>A0A3A4ZKH0</accession>
<proteinExistence type="predicted"/>
<dbReference type="Proteomes" id="UP000265540">
    <property type="component" value="Unassembled WGS sequence"/>
</dbReference>
<evidence type="ECO:0000313" key="2">
    <source>
        <dbReference type="Proteomes" id="UP000265540"/>
    </source>
</evidence>